<dbReference type="AlphaFoldDB" id="Q0RLW5"/>
<name>Q0RLW5_FRAAA</name>
<dbReference type="Proteomes" id="UP000000657">
    <property type="component" value="Chromosome"/>
</dbReference>
<evidence type="ECO:0000313" key="3">
    <source>
        <dbReference type="Proteomes" id="UP000000657"/>
    </source>
</evidence>
<evidence type="ECO:0000313" key="2">
    <source>
        <dbReference type="EMBL" id="CAJ61488.1"/>
    </source>
</evidence>
<feature type="region of interest" description="Disordered" evidence="1">
    <location>
        <begin position="52"/>
        <end position="97"/>
    </location>
</feature>
<proteinExistence type="predicted"/>
<evidence type="ECO:0000256" key="1">
    <source>
        <dbReference type="SAM" id="MobiDB-lite"/>
    </source>
</evidence>
<keyword evidence="3" id="KW-1185">Reference proteome</keyword>
<gene>
    <name evidence="2" type="ordered locus">FRAAL2844</name>
</gene>
<sequence length="97" mass="9908">MIDAFPVARHGGAGRAAVRGWWVPVDAAAGRTIVLIGASADRRLTVVDSPRAPMSFRLGSPGPGPGQATAGQGRSGQGNRGDFPGRSAAKCHASCNW</sequence>
<reference evidence="2 3" key="1">
    <citation type="journal article" date="2007" name="Genome Res.">
        <title>Genome characteristics of facultatively symbiotic Frankia sp. strains reflect host range and host plant biogeography.</title>
        <authorList>
            <person name="Normand P."/>
            <person name="Lapierre P."/>
            <person name="Tisa L.S."/>
            <person name="Gogarten J.P."/>
            <person name="Alloisio N."/>
            <person name="Bagnarol E."/>
            <person name="Bassi C.A."/>
            <person name="Berry A.M."/>
            <person name="Bickhart D.M."/>
            <person name="Choisne N."/>
            <person name="Couloux A."/>
            <person name="Cournoyer B."/>
            <person name="Cruveiller S."/>
            <person name="Daubin V."/>
            <person name="Demange N."/>
            <person name="Francino M.P."/>
            <person name="Goltsman E."/>
            <person name="Huang Y."/>
            <person name="Kopp O.R."/>
            <person name="Labarre L."/>
            <person name="Lapidus A."/>
            <person name="Lavire C."/>
            <person name="Marechal J."/>
            <person name="Martinez M."/>
            <person name="Mastronunzio J.E."/>
            <person name="Mullin B.C."/>
            <person name="Niemann J."/>
            <person name="Pujic P."/>
            <person name="Rawnsley T."/>
            <person name="Rouy Z."/>
            <person name="Schenowitz C."/>
            <person name="Sellstedt A."/>
            <person name="Tavares F."/>
            <person name="Tomkins J.P."/>
            <person name="Vallenet D."/>
            <person name="Valverde C."/>
            <person name="Wall L.G."/>
            <person name="Wang Y."/>
            <person name="Medigue C."/>
            <person name="Benson D.R."/>
        </authorList>
    </citation>
    <scope>NUCLEOTIDE SEQUENCE [LARGE SCALE GENOMIC DNA]</scope>
    <source>
        <strain evidence="3">DSM 45986 / CECT 9034 / ACN14a</strain>
    </source>
</reference>
<dbReference type="EMBL" id="CT573213">
    <property type="protein sequence ID" value="CAJ61488.1"/>
    <property type="molecule type" value="Genomic_DNA"/>
</dbReference>
<dbReference type="HOGENOM" id="CLU_2342656_0_0_11"/>
<organism evidence="2 3">
    <name type="scientific">Frankia alni (strain DSM 45986 / CECT 9034 / ACN14a)</name>
    <dbReference type="NCBI Taxonomy" id="326424"/>
    <lineage>
        <taxon>Bacteria</taxon>
        <taxon>Bacillati</taxon>
        <taxon>Actinomycetota</taxon>
        <taxon>Actinomycetes</taxon>
        <taxon>Frankiales</taxon>
        <taxon>Frankiaceae</taxon>
        <taxon>Frankia</taxon>
    </lineage>
</organism>
<accession>Q0RLW5</accession>
<protein>
    <submittedName>
        <fullName evidence="2">Uncharacterized protein</fullName>
    </submittedName>
</protein>
<dbReference type="KEGG" id="fal:FRAAL2844"/>
<dbReference type="STRING" id="326424.FRAAL2844"/>